<reference evidence="3" key="1">
    <citation type="journal article" date="2019" name="Int. J. Syst. Evol. Microbiol.">
        <title>The Global Catalogue of Microorganisms (GCM) 10K type strain sequencing project: providing services to taxonomists for standard genome sequencing and annotation.</title>
        <authorList>
            <consortium name="The Broad Institute Genomics Platform"/>
            <consortium name="The Broad Institute Genome Sequencing Center for Infectious Disease"/>
            <person name="Wu L."/>
            <person name="Ma J."/>
        </authorList>
    </citation>
    <scope>NUCLEOTIDE SEQUENCE [LARGE SCALE GENOMIC DNA]</scope>
    <source>
        <strain evidence="3">CECT 7184</strain>
    </source>
</reference>
<evidence type="ECO:0000313" key="3">
    <source>
        <dbReference type="Proteomes" id="UP001242368"/>
    </source>
</evidence>
<feature type="region of interest" description="Disordered" evidence="1">
    <location>
        <begin position="171"/>
        <end position="206"/>
    </location>
</feature>
<feature type="compositionally biased region" description="Basic and acidic residues" evidence="1">
    <location>
        <begin position="189"/>
        <end position="201"/>
    </location>
</feature>
<evidence type="ECO:0000256" key="1">
    <source>
        <dbReference type="SAM" id="MobiDB-lite"/>
    </source>
</evidence>
<dbReference type="Proteomes" id="UP001242368">
    <property type="component" value="Unassembled WGS sequence"/>
</dbReference>
<protein>
    <submittedName>
        <fullName evidence="2">Uncharacterized protein</fullName>
    </submittedName>
</protein>
<accession>A0ABT8D1T1</accession>
<dbReference type="RefSeq" id="WP_290365058.1">
    <property type="nucleotide sequence ID" value="NZ_JAUFQU010000035.1"/>
</dbReference>
<evidence type="ECO:0000313" key="2">
    <source>
        <dbReference type="EMBL" id="MDN3709420.1"/>
    </source>
</evidence>
<gene>
    <name evidence="2" type="ORF">QW060_20640</name>
</gene>
<name>A0ABT8D1T1_9FLAO</name>
<comment type="caution">
    <text evidence="2">The sequence shown here is derived from an EMBL/GenBank/DDBJ whole genome shotgun (WGS) entry which is preliminary data.</text>
</comment>
<organism evidence="2 3">
    <name type="scientific">Paenimyroides ceti</name>
    <dbReference type="NCBI Taxonomy" id="395087"/>
    <lineage>
        <taxon>Bacteria</taxon>
        <taxon>Pseudomonadati</taxon>
        <taxon>Bacteroidota</taxon>
        <taxon>Flavobacteriia</taxon>
        <taxon>Flavobacteriales</taxon>
        <taxon>Flavobacteriaceae</taxon>
        <taxon>Paenimyroides</taxon>
    </lineage>
</organism>
<dbReference type="EMBL" id="JAUFQU010000035">
    <property type="protein sequence ID" value="MDN3709420.1"/>
    <property type="molecule type" value="Genomic_DNA"/>
</dbReference>
<sequence length="255" mass="29553">MTFQRYVKQQQEEFVGDLAKVGFLNKSIEYFKHLLLPDHQTIIANAESGTVDMPYKGEGYILGARTIEEQSGVMDMLRNIKDSGSPIVWGLSELFMLGDDRYISGYAKIQAGILNHLENNDTEKLDIIFKRLARFLVTEISDEFRYEYLRELFSELSTSNFEKLKPYLEAVEMQPTQPSKEETEEETEEERKPSTPKREEKDPLDELIIAKDEAQKKIDIENKSGARKVIIDALQKVQNEKYGIWSFNYSNKLMT</sequence>
<proteinExistence type="predicted"/>
<keyword evidence="3" id="KW-1185">Reference proteome</keyword>